<dbReference type="Pfam" id="PF06985">
    <property type="entry name" value="HET"/>
    <property type="match status" value="1"/>
</dbReference>
<proteinExistence type="predicted"/>
<dbReference type="Pfam" id="PF25794">
    <property type="entry name" value="SACS"/>
    <property type="match status" value="1"/>
</dbReference>
<feature type="region of interest" description="Disordered" evidence="1">
    <location>
        <begin position="1"/>
        <end position="25"/>
    </location>
</feature>
<dbReference type="EMBL" id="JAAOAS010000368">
    <property type="protein sequence ID" value="KAF5577971.1"/>
    <property type="molecule type" value="Genomic_DNA"/>
</dbReference>
<feature type="domain" description="Heterokaryon incompatibility" evidence="2">
    <location>
        <begin position="875"/>
        <end position="1033"/>
    </location>
</feature>
<evidence type="ECO:0000256" key="1">
    <source>
        <dbReference type="SAM" id="MobiDB-lite"/>
    </source>
</evidence>
<keyword evidence="5" id="KW-1185">Reference proteome</keyword>
<dbReference type="NCBIfam" id="NF047352">
    <property type="entry name" value="P_loop_sacsin"/>
    <property type="match status" value="1"/>
</dbReference>
<dbReference type="InterPro" id="IPR058210">
    <property type="entry name" value="SACS/Nov_dom"/>
</dbReference>
<gene>
    <name evidence="4" type="ORF">FPCIR_11772</name>
</gene>
<comment type="caution">
    <text evidence="4">The sequence shown here is derived from an EMBL/GenBank/DDBJ whole genome shotgun (WGS) entry which is preliminary data.</text>
</comment>
<dbReference type="AlphaFoldDB" id="A0A8H5NSX2"/>
<evidence type="ECO:0000313" key="5">
    <source>
        <dbReference type="Proteomes" id="UP000546213"/>
    </source>
</evidence>
<reference evidence="4 5" key="1">
    <citation type="submission" date="2020-05" db="EMBL/GenBank/DDBJ databases">
        <title>Identification and distribution of gene clusters putatively required for synthesis of sphingolipid metabolism inhibitors in phylogenetically diverse species of the filamentous fungus Fusarium.</title>
        <authorList>
            <person name="Kim H.-S."/>
            <person name="Busman M."/>
            <person name="Brown D.W."/>
            <person name="Divon H."/>
            <person name="Uhlig S."/>
            <person name="Proctor R.H."/>
        </authorList>
    </citation>
    <scope>NUCLEOTIDE SEQUENCE [LARGE SCALE GENOMIC DNA]</scope>
    <source>
        <strain evidence="4 5">NRRL 36939</strain>
    </source>
</reference>
<evidence type="ECO:0000313" key="4">
    <source>
        <dbReference type="EMBL" id="KAF5577971.1"/>
    </source>
</evidence>
<feature type="compositionally biased region" description="Basic and acidic residues" evidence="1">
    <location>
        <begin position="1"/>
        <end position="24"/>
    </location>
</feature>
<dbReference type="PANTHER" id="PTHR24148">
    <property type="entry name" value="ANKYRIN REPEAT DOMAIN-CONTAINING PROTEIN 39 HOMOLOG-RELATED"/>
    <property type="match status" value="1"/>
</dbReference>
<organism evidence="4 5">
    <name type="scientific">Fusarium pseudocircinatum</name>
    <dbReference type="NCBI Taxonomy" id="56676"/>
    <lineage>
        <taxon>Eukaryota</taxon>
        <taxon>Fungi</taxon>
        <taxon>Dikarya</taxon>
        <taxon>Ascomycota</taxon>
        <taxon>Pezizomycotina</taxon>
        <taxon>Sordariomycetes</taxon>
        <taxon>Hypocreomycetidae</taxon>
        <taxon>Hypocreales</taxon>
        <taxon>Nectriaceae</taxon>
        <taxon>Fusarium</taxon>
        <taxon>Fusarium fujikuroi species complex</taxon>
    </lineage>
</organism>
<dbReference type="InterPro" id="IPR052895">
    <property type="entry name" value="HetReg/Transcr_Mod"/>
</dbReference>
<feature type="region of interest" description="Disordered" evidence="1">
    <location>
        <begin position="483"/>
        <end position="513"/>
    </location>
</feature>
<dbReference type="Proteomes" id="UP000546213">
    <property type="component" value="Unassembled WGS sequence"/>
</dbReference>
<protein>
    <submittedName>
        <fullName evidence="4">Heterokaryon incompatibility protein</fullName>
    </submittedName>
</protein>
<dbReference type="SUPFAM" id="SSF55874">
    <property type="entry name" value="ATPase domain of HSP90 chaperone/DNA topoisomerase II/histidine kinase"/>
    <property type="match status" value="1"/>
</dbReference>
<feature type="region of interest" description="Disordered" evidence="1">
    <location>
        <begin position="770"/>
        <end position="789"/>
    </location>
</feature>
<sequence length="1258" mass="142560">MSRRKNFDAMDDRKDGDDRADLTPRQKAKNHILDIRKEKGGCSLSNDQDLEAALLDLNTKSTHFLQEMLQNADDCQYTNDEGEVKIHYRQGLLSLEYNENGFTPRDIDALCRVARSSKVGSADQFTGEKGIGFKTVFRVADVVSIASGHYSFQFRKKERLGMITPIWLEEKDFPGRSPPQWTTIVLQILDEYQQEIVEEIRHFSSTWLSFLRRLRKVEIQIESSEHDWKTTHIRNDRPLPPTIGNNGSFHKIMTLTEGRESMTYVLSQFKVQIPSQEEKRPGIQQTTLQLAFPIRPDLTEPYFPNNQSQQLFAYLPIRESGYKFLIQADLNLPNRELLYPILTGKSLADIHADLDRHGVLPLLSEDGMDTSNTHRRRGCHFGGPVVESQQDKPTSENPGTMLRPHGLVHSLQEIFWPESSDTSESVYVDRDIINRDVHPGLRRPGMHVSDSGLADYDTLSQYSGFQPLDQAFQSYHSRARKAARSHSYDDMKEFRKRHRVDPSSDLPHAKVSNPTHKILPARLQLSNSGPIGREGTECTLFAAVDPTAHHDQDEAFVAELLVARILSKHLGNHFNPDVHWTSKLRVLDDREPYNSGNETVATFTFPSCPPLTDFLINMAYGPAEIWKLSGHTPSCHIEVQPTLGGISSPFVLRREKLEMATVQTRKYRVSKNPNAPSNVVALVRVFDLGTGPRASFYIDPWCLLSEGKIQSKMQENYLMVTEPADLDASFNSLDWLGDHKKLLGRVKHFKRSRKSRTGLSLTVLESAPQLHPGEEFQNRKSSKKRGPRPTMKWFATKRLNGLCAGILRLSQKTSIGKSRQWISDMHVPDSHQAYNYRSLKGETRTIRLIELSAGEDGSPLEGVIRHCSLDTDPTYHAISYVWGFDLKVYTIEVGFGDVKEAIRITPSLYSALRRVREKTKSIMLWADAICIDQKNPEEKASQILLMPEIFKAAHSVIAWLGEDSDESVNAINKLVHIAKASRSFSTGNLVSSTEAESYTLKAAGVPAHDDLHWHSINKLLSRRWFRRVWIVQELALARKAIFLCGKESLISWEDLHTAAGICVQEAQKETTGLMKDTVQNAQVLLSLRDLKDKWNKIPQGNDKKGLPLLWLFESFQHTQSTKRRDKLFAFLGLANDSDAQELRLNYDDTLEAIVLRYASVFVQRGHTLDLLYRAEGLLSTRFPSWIPDWTAVSGGKTISDWPSGENGFIAGVRSEGQVNSWFPHKSYEDDRSLFVPGHIIDIIEIRGNADAKSSDAIL</sequence>
<evidence type="ECO:0000259" key="2">
    <source>
        <dbReference type="Pfam" id="PF06985"/>
    </source>
</evidence>
<dbReference type="InterPro" id="IPR036890">
    <property type="entry name" value="HATPase_C_sf"/>
</dbReference>
<dbReference type="PANTHER" id="PTHR24148:SF64">
    <property type="entry name" value="HETEROKARYON INCOMPATIBILITY DOMAIN-CONTAINING PROTEIN"/>
    <property type="match status" value="1"/>
</dbReference>
<feature type="domain" description="Sacsin/Nov" evidence="3">
    <location>
        <begin position="61"/>
        <end position="150"/>
    </location>
</feature>
<evidence type="ECO:0000259" key="3">
    <source>
        <dbReference type="Pfam" id="PF25794"/>
    </source>
</evidence>
<name>A0A8H5NSX2_9HYPO</name>
<dbReference type="OrthoDB" id="1262810at2759"/>
<accession>A0A8H5NSX2</accession>
<dbReference type="InterPro" id="IPR010730">
    <property type="entry name" value="HET"/>
</dbReference>
<dbReference type="Gene3D" id="3.30.565.10">
    <property type="entry name" value="Histidine kinase-like ATPase, C-terminal domain"/>
    <property type="match status" value="1"/>
</dbReference>